<dbReference type="Pfam" id="PF06366">
    <property type="entry name" value="FlhE"/>
    <property type="match status" value="1"/>
</dbReference>
<reference evidence="2" key="2">
    <citation type="submission" date="2021-04" db="EMBL/GenBank/DDBJ databases">
        <authorList>
            <person name="Gilroy R."/>
        </authorList>
    </citation>
    <scope>NUCLEOTIDE SEQUENCE</scope>
    <source>
        <strain evidence="2">1193</strain>
    </source>
</reference>
<feature type="compositionally biased region" description="Basic and acidic residues" evidence="1">
    <location>
        <begin position="165"/>
        <end position="179"/>
    </location>
</feature>
<dbReference type="EMBL" id="DXFC01000275">
    <property type="protein sequence ID" value="HIX62391.1"/>
    <property type="molecule type" value="Genomic_DNA"/>
</dbReference>
<dbReference type="InterPro" id="IPR009420">
    <property type="entry name" value="FlhE"/>
</dbReference>
<keyword evidence="2" id="KW-0969">Cilium</keyword>
<reference evidence="2" key="1">
    <citation type="journal article" date="2021" name="PeerJ">
        <title>Extensive microbial diversity within the chicken gut microbiome revealed by metagenomics and culture.</title>
        <authorList>
            <person name="Gilroy R."/>
            <person name="Ravi A."/>
            <person name="Getino M."/>
            <person name="Pursley I."/>
            <person name="Horton D.L."/>
            <person name="Alikhan N.F."/>
            <person name="Baker D."/>
            <person name="Gharbi K."/>
            <person name="Hall N."/>
            <person name="Watson M."/>
            <person name="Adriaenssens E.M."/>
            <person name="Foster-Nyarko E."/>
            <person name="Jarju S."/>
            <person name="Secka A."/>
            <person name="Antonio M."/>
            <person name="Oren A."/>
            <person name="Chaudhuri R.R."/>
            <person name="La Ragione R."/>
            <person name="Hildebrand F."/>
            <person name="Pallen M.J."/>
        </authorList>
    </citation>
    <scope>NUCLEOTIDE SEQUENCE</scope>
    <source>
        <strain evidence="2">1193</strain>
    </source>
</reference>
<dbReference type="AlphaFoldDB" id="A0A9D1WNA2"/>
<feature type="region of interest" description="Disordered" evidence="1">
    <location>
        <begin position="155"/>
        <end position="185"/>
    </location>
</feature>
<evidence type="ECO:0000313" key="3">
    <source>
        <dbReference type="Proteomes" id="UP000824248"/>
    </source>
</evidence>
<evidence type="ECO:0000256" key="1">
    <source>
        <dbReference type="SAM" id="MobiDB-lite"/>
    </source>
</evidence>
<proteinExistence type="predicted"/>
<dbReference type="Proteomes" id="UP000824248">
    <property type="component" value="Unassembled WGS sequence"/>
</dbReference>
<organism evidence="2 3">
    <name type="scientific">Candidatus Halomonas stercoripullorum</name>
    <dbReference type="NCBI Taxonomy" id="2838617"/>
    <lineage>
        <taxon>Bacteria</taxon>
        <taxon>Pseudomonadati</taxon>
        <taxon>Pseudomonadota</taxon>
        <taxon>Gammaproteobacteria</taxon>
        <taxon>Oceanospirillales</taxon>
        <taxon>Halomonadaceae</taxon>
        <taxon>Halomonas</taxon>
    </lineage>
</organism>
<gene>
    <name evidence="2" type="ORF">H9854_09190</name>
</gene>
<name>A0A9D1WNA2_9GAMM</name>
<keyword evidence="2" id="KW-0966">Cell projection</keyword>
<protein>
    <submittedName>
        <fullName evidence="2">Flagellar protein FlhE</fullName>
    </submittedName>
</protein>
<feature type="compositionally biased region" description="Polar residues" evidence="1">
    <location>
        <begin position="155"/>
        <end position="164"/>
    </location>
</feature>
<sequence length="185" mass="19900">MSIRVSEVLILKGLRLQGLSLKRVLLAGLGVVGLWAGLVQAAGSWVATAPAVRAVAVDRAMASAHMRPGDLGFGRGQIVNQVSWRYQSPTGVEVDAWLCHPAACIALPGQRGQTRELAGLPATTPLFFKFALREPRQPVMVQGLQVIVNHESLEQPLSQGGNEQQSRELEHVHSTRQDQADESAG</sequence>
<comment type="caution">
    <text evidence="2">The sequence shown here is derived from an EMBL/GenBank/DDBJ whole genome shotgun (WGS) entry which is preliminary data.</text>
</comment>
<evidence type="ECO:0000313" key="2">
    <source>
        <dbReference type="EMBL" id="HIX62391.1"/>
    </source>
</evidence>
<keyword evidence="2" id="KW-0282">Flagellum</keyword>
<accession>A0A9D1WNA2</accession>